<sequence length="164" mass="18022">MNGQELGLLMPAVSWWPRQAVWDNWLPRNVPETTTTTTTMTTMTTMTTAATNIRCFDAKLDVTPESNGTSTSEHTSMAAKTQAPSPADLYPSLSPRENEKMCLTRSPDLSLLNPPGKLIGAGKLHLRGESTNPPTDMRRPTMSTICSAATTTDWYSSRALCWRS</sequence>
<evidence type="ECO:0000313" key="3">
    <source>
        <dbReference type="Proteomes" id="UP000617340"/>
    </source>
</evidence>
<feature type="region of interest" description="Disordered" evidence="1">
    <location>
        <begin position="64"/>
        <end position="87"/>
    </location>
</feature>
<name>A0A834KP15_VESGE</name>
<comment type="caution">
    <text evidence="2">The sequence shown here is derived from an EMBL/GenBank/DDBJ whole genome shotgun (WGS) entry which is preliminary data.</text>
</comment>
<evidence type="ECO:0000256" key="1">
    <source>
        <dbReference type="SAM" id="MobiDB-lite"/>
    </source>
</evidence>
<reference evidence="2" key="1">
    <citation type="journal article" date="2020" name="G3 (Bethesda)">
        <title>High-Quality Assemblies for Three Invasive Social Wasps from the &lt;i&gt;Vespula&lt;/i&gt; Genus.</title>
        <authorList>
            <person name="Harrop T.W.R."/>
            <person name="Guhlin J."/>
            <person name="McLaughlin G.M."/>
            <person name="Permina E."/>
            <person name="Stockwell P."/>
            <person name="Gilligan J."/>
            <person name="Le Lec M.F."/>
            <person name="Gruber M.A.M."/>
            <person name="Quinn O."/>
            <person name="Lovegrove M."/>
            <person name="Duncan E.J."/>
            <person name="Remnant E.J."/>
            <person name="Van Eeckhoven J."/>
            <person name="Graham B."/>
            <person name="Knapp R.A."/>
            <person name="Langford K.W."/>
            <person name="Kronenberg Z."/>
            <person name="Press M.O."/>
            <person name="Eacker S.M."/>
            <person name="Wilson-Rankin E.E."/>
            <person name="Purcell J."/>
            <person name="Lester P.J."/>
            <person name="Dearden P.K."/>
        </authorList>
    </citation>
    <scope>NUCLEOTIDE SEQUENCE</scope>
    <source>
        <strain evidence="2">Linc-1</strain>
    </source>
</reference>
<proteinExistence type="predicted"/>
<protein>
    <submittedName>
        <fullName evidence="2">Uncharacterized protein</fullName>
    </submittedName>
</protein>
<feature type="compositionally biased region" description="Polar residues" evidence="1">
    <location>
        <begin position="64"/>
        <end position="84"/>
    </location>
</feature>
<accession>A0A834KP15</accession>
<keyword evidence="3" id="KW-1185">Reference proteome</keyword>
<organism evidence="2 3">
    <name type="scientific">Vespula germanica</name>
    <name type="common">German yellow jacket</name>
    <name type="synonym">Paravespula germanica</name>
    <dbReference type="NCBI Taxonomy" id="30212"/>
    <lineage>
        <taxon>Eukaryota</taxon>
        <taxon>Metazoa</taxon>
        <taxon>Ecdysozoa</taxon>
        <taxon>Arthropoda</taxon>
        <taxon>Hexapoda</taxon>
        <taxon>Insecta</taxon>
        <taxon>Pterygota</taxon>
        <taxon>Neoptera</taxon>
        <taxon>Endopterygota</taxon>
        <taxon>Hymenoptera</taxon>
        <taxon>Apocrita</taxon>
        <taxon>Aculeata</taxon>
        <taxon>Vespoidea</taxon>
        <taxon>Vespidae</taxon>
        <taxon>Vespinae</taxon>
        <taxon>Vespula</taxon>
    </lineage>
</organism>
<feature type="region of interest" description="Disordered" evidence="1">
    <location>
        <begin position="120"/>
        <end position="141"/>
    </location>
</feature>
<dbReference type="EMBL" id="JACSDZ010000003">
    <property type="protein sequence ID" value="KAF7410107.1"/>
    <property type="molecule type" value="Genomic_DNA"/>
</dbReference>
<evidence type="ECO:0000313" key="2">
    <source>
        <dbReference type="EMBL" id="KAF7410107.1"/>
    </source>
</evidence>
<dbReference type="AlphaFoldDB" id="A0A834KP15"/>
<gene>
    <name evidence="2" type="ORF">HZH68_004488</name>
</gene>
<dbReference type="Proteomes" id="UP000617340">
    <property type="component" value="Unassembled WGS sequence"/>
</dbReference>